<evidence type="ECO:0000313" key="8">
    <source>
        <dbReference type="Proteomes" id="UP000199163"/>
    </source>
</evidence>
<dbReference type="InterPro" id="IPR001733">
    <property type="entry name" value="Peptidase_S26B"/>
</dbReference>
<evidence type="ECO:0000313" key="7">
    <source>
        <dbReference type="EMBL" id="SDI33755.1"/>
    </source>
</evidence>
<evidence type="ECO:0000256" key="3">
    <source>
        <dbReference type="ARBA" id="ARBA00022989"/>
    </source>
</evidence>
<dbReference type="PANTHER" id="PTHR10806:SF6">
    <property type="entry name" value="SIGNAL PEPTIDASE COMPLEX CATALYTIC SUBUNIT SEC11"/>
    <property type="match status" value="1"/>
</dbReference>
<dbReference type="SUPFAM" id="SSF51306">
    <property type="entry name" value="LexA/Signal peptidase"/>
    <property type="match status" value="1"/>
</dbReference>
<dbReference type="EMBL" id="FNDK01000036">
    <property type="protein sequence ID" value="SDI33755.1"/>
    <property type="molecule type" value="Genomic_DNA"/>
</dbReference>
<protein>
    <recommendedName>
        <fullName evidence="5">Signal peptidase I</fullName>
        <ecNumber evidence="5">3.4.21.89</ecNumber>
    </recommendedName>
</protein>
<dbReference type="RefSeq" id="WP_091276621.1">
    <property type="nucleotide sequence ID" value="NZ_FNDK01000036.1"/>
</dbReference>
<feature type="transmembrane region" description="Helical" evidence="6">
    <location>
        <begin position="144"/>
        <end position="167"/>
    </location>
</feature>
<name>A0A1G8JRF0_9BACI</name>
<dbReference type="PANTHER" id="PTHR10806">
    <property type="entry name" value="SIGNAL PEPTIDASE COMPLEX CATALYTIC SUBUNIT SEC11"/>
    <property type="match status" value="1"/>
</dbReference>
<evidence type="ECO:0000256" key="1">
    <source>
        <dbReference type="ARBA" id="ARBA00004370"/>
    </source>
</evidence>
<comment type="subcellular location">
    <subcellularLocation>
        <location evidence="1">Membrane</location>
    </subcellularLocation>
</comment>
<dbReference type="EC" id="3.4.21.89" evidence="5"/>
<reference evidence="7 8" key="1">
    <citation type="submission" date="2016-10" db="EMBL/GenBank/DDBJ databases">
        <authorList>
            <person name="de Groot N.N."/>
        </authorList>
    </citation>
    <scope>NUCLEOTIDE SEQUENCE [LARGE SCALE GENOMIC DNA]</scope>
    <source>
        <strain evidence="7 8">DSM 21632</strain>
    </source>
</reference>
<dbReference type="Gene3D" id="2.10.109.10">
    <property type="entry name" value="Umud Fragment, subunit A"/>
    <property type="match status" value="1"/>
</dbReference>
<dbReference type="GO" id="GO:0006465">
    <property type="term" value="P:signal peptide processing"/>
    <property type="evidence" value="ECO:0007669"/>
    <property type="project" value="UniProtKB-UniRule"/>
</dbReference>
<evidence type="ECO:0000256" key="5">
    <source>
        <dbReference type="NCBIfam" id="TIGR02228"/>
    </source>
</evidence>
<dbReference type="CDD" id="cd06530">
    <property type="entry name" value="S26_SPase_I"/>
    <property type="match status" value="1"/>
</dbReference>
<dbReference type="InterPro" id="IPR019533">
    <property type="entry name" value="Peptidase_S26"/>
</dbReference>
<dbReference type="Proteomes" id="UP000199163">
    <property type="component" value="Unassembled WGS sequence"/>
</dbReference>
<dbReference type="NCBIfam" id="TIGR02228">
    <property type="entry name" value="sigpep_I_arch"/>
    <property type="match status" value="1"/>
</dbReference>
<dbReference type="AlphaFoldDB" id="A0A1G8JRF0"/>
<dbReference type="PRINTS" id="PR00728">
    <property type="entry name" value="SIGNALPTASE"/>
</dbReference>
<proteinExistence type="predicted"/>
<organism evidence="7 8">
    <name type="scientific">Alteribacillus persepolensis</name>
    <dbReference type="NCBI Taxonomy" id="568899"/>
    <lineage>
        <taxon>Bacteria</taxon>
        <taxon>Bacillati</taxon>
        <taxon>Bacillota</taxon>
        <taxon>Bacilli</taxon>
        <taxon>Bacillales</taxon>
        <taxon>Bacillaceae</taxon>
        <taxon>Alteribacillus</taxon>
    </lineage>
</organism>
<feature type="transmembrane region" description="Helical" evidence="6">
    <location>
        <begin position="9"/>
        <end position="29"/>
    </location>
</feature>
<evidence type="ECO:0000256" key="6">
    <source>
        <dbReference type="SAM" id="Phobius"/>
    </source>
</evidence>
<keyword evidence="2 6" id="KW-0812">Transmembrane</keyword>
<sequence length="188" mass="20622">MVKRITRFAFNGIITILFVLFLAAMFLLIQGRLNPDQIPSVFGYHPLTVLSNSMQPEFSAGDMVLAKNVNPAEVEVGDVITYNDPEGNIVTHRVIEITTENDAPVFHTQGDNNNTADDYTVSGSELIGEVNTTLPYGGYVVQFLSGPVGVLLFIILPVCALIGITVYERLGKDNEAESEEEKKSRQTV</sequence>
<dbReference type="STRING" id="568899.SAMN05192534_13611"/>
<keyword evidence="8" id="KW-1185">Reference proteome</keyword>
<accession>A0A1G8JRF0</accession>
<dbReference type="OrthoDB" id="2243765at2"/>
<dbReference type="GO" id="GO:0004252">
    <property type="term" value="F:serine-type endopeptidase activity"/>
    <property type="evidence" value="ECO:0007669"/>
    <property type="project" value="UniProtKB-UniRule"/>
</dbReference>
<evidence type="ECO:0000256" key="2">
    <source>
        <dbReference type="ARBA" id="ARBA00022692"/>
    </source>
</evidence>
<gene>
    <name evidence="7" type="ORF">SAMN05192534_13611</name>
</gene>
<dbReference type="InterPro" id="IPR036286">
    <property type="entry name" value="LexA/Signal_pep-like_sf"/>
</dbReference>
<keyword evidence="4 6" id="KW-0472">Membrane</keyword>
<dbReference type="GO" id="GO:0009003">
    <property type="term" value="F:signal peptidase activity"/>
    <property type="evidence" value="ECO:0007669"/>
    <property type="project" value="UniProtKB-EC"/>
</dbReference>
<dbReference type="GO" id="GO:0016020">
    <property type="term" value="C:membrane"/>
    <property type="evidence" value="ECO:0007669"/>
    <property type="project" value="UniProtKB-SubCell"/>
</dbReference>
<evidence type="ECO:0000256" key="4">
    <source>
        <dbReference type="ARBA" id="ARBA00023136"/>
    </source>
</evidence>
<keyword evidence="3 6" id="KW-1133">Transmembrane helix</keyword>